<dbReference type="Pfam" id="PF05721">
    <property type="entry name" value="PhyH"/>
    <property type="match status" value="1"/>
</dbReference>
<dbReference type="Gene3D" id="2.60.120.620">
    <property type="entry name" value="q2cbj1_9rhob like domain"/>
    <property type="match status" value="1"/>
</dbReference>
<proteinExistence type="predicted"/>
<organism evidence="4">
    <name type="scientific">Chromera velia CCMP2878</name>
    <dbReference type="NCBI Taxonomy" id="1169474"/>
    <lineage>
        <taxon>Eukaryota</taxon>
        <taxon>Sar</taxon>
        <taxon>Alveolata</taxon>
        <taxon>Colpodellida</taxon>
        <taxon>Chromeraceae</taxon>
        <taxon>Chromera</taxon>
    </lineage>
</organism>
<dbReference type="EMBL" id="CDMZ01004347">
    <property type="protein sequence ID" value="CEM49476.1"/>
    <property type="molecule type" value="Genomic_DNA"/>
</dbReference>
<evidence type="ECO:0000256" key="2">
    <source>
        <dbReference type="ARBA" id="ARBA00022723"/>
    </source>
</evidence>
<keyword evidence="3" id="KW-0408">Iron</keyword>
<evidence type="ECO:0000256" key="3">
    <source>
        <dbReference type="ARBA" id="ARBA00023004"/>
    </source>
</evidence>
<dbReference type="PANTHER" id="PTHR20883:SF15">
    <property type="entry name" value="PHYTANOYL-COA DIOXYGENASE DOMAIN-CONTAINING PROTEIN 1"/>
    <property type="match status" value="1"/>
</dbReference>
<dbReference type="InterPro" id="IPR008775">
    <property type="entry name" value="Phytyl_CoA_dOase-like"/>
</dbReference>
<dbReference type="GO" id="GO:0046872">
    <property type="term" value="F:metal ion binding"/>
    <property type="evidence" value="ECO:0007669"/>
    <property type="project" value="UniProtKB-KW"/>
</dbReference>
<keyword evidence="2" id="KW-0479">Metal-binding</keyword>
<dbReference type="VEuPathDB" id="CryptoDB:Cvel_9426"/>
<comment type="cofactor">
    <cofactor evidence="1">
        <name>Fe cation</name>
        <dbReference type="ChEBI" id="CHEBI:24875"/>
    </cofactor>
</comment>
<gene>
    <name evidence="4" type="ORF">Cvel_9426</name>
</gene>
<reference evidence="4" key="1">
    <citation type="submission" date="2014-11" db="EMBL/GenBank/DDBJ databases">
        <authorList>
            <person name="Otto D Thomas"/>
            <person name="Naeem Raeece"/>
        </authorList>
    </citation>
    <scope>NUCLEOTIDE SEQUENCE</scope>
</reference>
<dbReference type="PANTHER" id="PTHR20883">
    <property type="entry name" value="PHYTANOYL-COA DIOXYGENASE DOMAIN CONTAINING 1"/>
    <property type="match status" value="1"/>
</dbReference>
<sequence length="314" mass="34958">MSEVAKFFEENGYAVVKGFCSPEECAAMRGRMSALIDAWDGKCRATFGTGEDGRAQDKSSYFLDSADKIHFFLENEAVDPETGNLKDFLTKHGSLNKVGHGLHVADDVFRAYATSEKVVNLTRELGYQSPVLPQSMYIFKNAKVGGEVTPHQDSTYLYTEPRPSCLGLWLALHDATTENGCLWARPGSHKEAVRKIWTRNPEHFEAGKADASLMVYEHLSTPKTDMEGAMEDKSFETSGKDPKEYGFVPVPINAGDLFIIHGQLEHMSLPNRSEKPRETFQLHLVEGPKAGVFWSKKNWLQYPGEKAFPSVGAS</sequence>
<protein>
    <recommendedName>
        <fullName evidence="5">Fe2OG dioxygenase domain-containing protein</fullName>
    </recommendedName>
</protein>
<dbReference type="AlphaFoldDB" id="A0A0G4HY71"/>
<name>A0A0G4HY71_9ALVE</name>
<evidence type="ECO:0000256" key="1">
    <source>
        <dbReference type="ARBA" id="ARBA00001962"/>
    </source>
</evidence>
<accession>A0A0G4HY71</accession>
<evidence type="ECO:0000313" key="4">
    <source>
        <dbReference type="EMBL" id="CEM49476.1"/>
    </source>
</evidence>
<evidence type="ECO:0008006" key="5">
    <source>
        <dbReference type="Google" id="ProtNLM"/>
    </source>
</evidence>
<dbReference type="SUPFAM" id="SSF51197">
    <property type="entry name" value="Clavaminate synthase-like"/>
    <property type="match status" value="1"/>
</dbReference>